<evidence type="ECO:0008006" key="3">
    <source>
        <dbReference type="Google" id="ProtNLM"/>
    </source>
</evidence>
<sequence>MTLPDHITQTEDGVLLLVGGRHSTAGFFNGERDPGKQSVRYFWRNQEMRSQWCLKNGIKYQMVIFPDKLVPYADKISGYGNMTSLFDRCYRKHEDSSAVIYLKVGREDYLKTDTHLSATGIKSATIQIMQNLKIDQHKQFLSHFEASLEHQSDFSGDLAKQCVPVPTETSEKLVGLRMGQYASNGVKNGNLGIIDLNINLESTRKETLVIFGDSFFRQLLPSLSHYFKKIFFLRSRFFHYEIIRALNPDVILSGTAERYLSNVMPDGQRPHALSYPLIEGRGTEPTVNFKELWNEIVDSRKLALPAVHK</sequence>
<dbReference type="RefSeq" id="WP_193180040.1">
    <property type="nucleotide sequence ID" value="NZ_JACVXA010000009.1"/>
</dbReference>
<proteinExistence type="predicted"/>
<evidence type="ECO:0000313" key="2">
    <source>
        <dbReference type="Proteomes" id="UP000609121"/>
    </source>
</evidence>
<evidence type="ECO:0000313" key="1">
    <source>
        <dbReference type="EMBL" id="MBE3637438.1"/>
    </source>
</evidence>
<gene>
    <name evidence="1" type="ORF">ICN82_04380</name>
</gene>
<organism evidence="1 2">
    <name type="scientific">Mangrovicoccus algicola</name>
    <dbReference type="NCBI Taxonomy" id="2771008"/>
    <lineage>
        <taxon>Bacteria</taxon>
        <taxon>Pseudomonadati</taxon>
        <taxon>Pseudomonadota</taxon>
        <taxon>Alphaproteobacteria</taxon>
        <taxon>Rhodobacterales</taxon>
        <taxon>Paracoccaceae</taxon>
        <taxon>Mangrovicoccus</taxon>
    </lineage>
</organism>
<accession>A0A8J7CZ66</accession>
<keyword evidence="2" id="KW-1185">Reference proteome</keyword>
<dbReference type="AlphaFoldDB" id="A0A8J7CZ66"/>
<protein>
    <recommendedName>
        <fullName evidence="3">AlgX/AlgJ SGNH hydrolase-like domain-containing protein</fullName>
    </recommendedName>
</protein>
<comment type="caution">
    <text evidence="1">The sequence shown here is derived from an EMBL/GenBank/DDBJ whole genome shotgun (WGS) entry which is preliminary data.</text>
</comment>
<name>A0A8J7CZ66_9RHOB</name>
<dbReference type="EMBL" id="JACVXA010000009">
    <property type="protein sequence ID" value="MBE3637438.1"/>
    <property type="molecule type" value="Genomic_DNA"/>
</dbReference>
<reference evidence="1" key="1">
    <citation type="submission" date="2020-09" db="EMBL/GenBank/DDBJ databases">
        <title>A novel bacterium of genus Mangrovicoccus, isolated from South China Sea.</title>
        <authorList>
            <person name="Huang H."/>
            <person name="Mo K."/>
            <person name="Hu Y."/>
        </authorList>
    </citation>
    <scope>NUCLEOTIDE SEQUENCE</scope>
    <source>
        <strain evidence="1">HB182678</strain>
    </source>
</reference>
<dbReference type="Proteomes" id="UP000609121">
    <property type="component" value="Unassembled WGS sequence"/>
</dbReference>